<gene>
    <name evidence="2" type="ORF">OB236_06500</name>
</gene>
<dbReference type="InterPro" id="IPR002559">
    <property type="entry name" value="Transposase_11"/>
</dbReference>
<reference evidence="2 3" key="1">
    <citation type="submission" date="2022-09" db="EMBL/GenBank/DDBJ databases">
        <authorList>
            <person name="Han X.L."/>
            <person name="Wang Q."/>
            <person name="Lu T."/>
        </authorList>
    </citation>
    <scope>NUCLEOTIDE SEQUENCE [LARGE SCALE GENOMIC DNA]</scope>
    <source>
        <strain evidence="2 3">WQ 127069</strain>
    </source>
</reference>
<keyword evidence="3" id="KW-1185">Reference proteome</keyword>
<organism evidence="2 3">
    <name type="scientific">Paenibacillus baimaensis</name>
    <dbReference type="NCBI Taxonomy" id="2982185"/>
    <lineage>
        <taxon>Bacteria</taxon>
        <taxon>Bacillati</taxon>
        <taxon>Bacillota</taxon>
        <taxon>Bacilli</taxon>
        <taxon>Bacillales</taxon>
        <taxon>Paenibacillaceae</taxon>
        <taxon>Paenibacillus</taxon>
    </lineage>
</organism>
<dbReference type="EMBL" id="JAOQIO010000013">
    <property type="protein sequence ID" value="MCU6791779.1"/>
    <property type="molecule type" value="Genomic_DNA"/>
</dbReference>
<evidence type="ECO:0000313" key="2">
    <source>
        <dbReference type="EMBL" id="MCU6791779.1"/>
    </source>
</evidence>
<dbReference type="Proteomes" id="UP001652445">
    <property type="component" value="Unassembled WGS sequence"/>
</dbReference>
<dbReference type="RefSeq" id="WP_262683225.1">
    <property type="nucleotide sequence ID" value="NZ_JAOQIO010000013.1"/>
</dbReference>
<accession>A0ABT2UAW4</accession>
<proteinExistence type="predicted"/>
<sequence length="171" mass="19606">MLEQVFTELVVQVNQSTAPTTLRKDFQITDSTTIGLCLQTYKRAKFRKTKAGIKLHFRLTYIDDEMLSEKTILTPAKKNDRTPLDALVDEVGLTNVFDRGYLDYAKFDHYCDRGIFFTRTKRNTVIRPLESFTLPANSGKLTDEMVVVGTPQKRMENILHLMTASIPRGIR</sequence>
<name>A0ABT2UAW4_9BACL</name>
<evidence type="ECO:0000313" key="3">
    <source>
        <dbReference type="Proteomes" id="UP001652445"/>
    </source>
</evidence>
<comment type="caution">
    <text evidence="2">The sequence shown here is derived from an EMBL/GenBank/DDBJ whole genome shotgun (WGS) entry which is preliminary data.</text>
</comment>
<dbReference type="Pfam" id="PF01609">
    <property type="entry name" value="DDE_Tnp_1"/>
    <property type="match status" value="1"/>
</dbReference>
<evidence type="ECO:0000259" key="1">
    <source>
        <dbReference type="Pfam" id="PF01609"/>
    </source>
</evidence>
<protein>
    <submittedName>
        <fullName evidence="2">Transposase</fullName>
    </submittedName>
</protein>
<feature type="domain" description="Transposase IS4-like" evidence="1">
    <location>
        <begin position="24"/>
        <end position="126"/>
    </location>
</feature>